<dbReference type="EMBL" id="JABXXP010000093">
    <property type="protein sequence ID" value="NVN10935.1"/>
    <property type="molecule type" value="Genomic_DNA"/>
</dbReference>
<protein>
    <submittedName>
        <fullName evidence="2">Uncharacterized protein</fullName>
    </submittedName>
</protein>
<dbReference type="Proteomes" id="UP000534870">
    <property type="component" value="Unassembled WGS sequence"/>
</dbReference>
<evidence type="ECO:0000313" key="2">
    <source>
        <dbReference type="EMBL" id="NVN10935.1"/>
    </source>
</evidence>
<evidence type="ECO:0000313" key="3">
    <source>
        <dbReference type="Proteomes" id="UP000534870"/>
    </source>
</evidence>
<accession>A0A7Y7IW65</accession>
<reference evidence="2 3" key="1">
    <citation type="submission" date="2020-06" db="EMBL/GenBank/DDBJ databases">
        <title>Description of novel acetic acid bacteria.</title>
        <authorList>
            <person name="Sombolestani A."/>
        </authorList>
    </citation>
    <scope>NUCLEOTIDE SEQUENCE [LARGE SCALE GENOMIC DNA]</scope>
    <source>
        <strain evidence="2 3">LMG 31431</strain>
    </source>
</reference>
<comment type="caution">
    <text evidence="2">The sequence shown here is derived from an EMBL/GenBank/DDBJ whole genome shotgun (WGS) entry which is preliminary data.</text>
</comment>
<feature type="region of interest" description="Disordered" evidence="1">
    <location>
        <begin position="1"/>
        <end position="23"/>
    </location>
</feature>
<gene>
    <name evidence="2" type="ORF">HUK84_07215</name>
</gene>
<organism evidence="2 3">
    <name type="scientific">Nguyenibacter vanlangensis</name>
    <dbReference type="NCBI Taxonomy" id="1216886"/>
    <lineage>
        <taxon>Bacteria</taxon>
        <taxon>Pseudomonadati</taxon>
        <taxon>Pseudomonadota</taxon>
        <taxon>Alphaproteobacteria</taxon>
        <taxon>Acetobacterales</taxon>
        <taxon>Acetobacteraceae</taxon>
        <taxon>Nguyenibacter</taxon>
    </lineage>
</organism>
<proteinExistence type="predicted"/>
<dbReference type="RefSeq" id="WP_176639682.1">
    <property type="nucleotide sequence ID" value="NZ_JABXXP010000093.1"/>
</dbReference>
<name>A0A7Y7IW65_9PROT</name>
<sequence length="99" mass="10518">MSEKLTSGVPDVGKSVIGRGRPAGHRITSKNLAYYCHGHPYPTADPARSDDALACGAGDGLADDALFGFAGHRTSRVAKGAFYRVESLKTQENIKNNIN</sequence>
<dbReference type="AlphaFoldDB" id="A0A7Y7IW65"/>
<evidence type="ECO:0000256" key="1">
    <source>
        <dbReference type="SAM" id="MobiDB-lite"/>
    </source>
</evidence>